<reference evidence="1 2" key="1">
    <citation type="submission" date="2016-10" db="EMBL/GenBank/DDBJ databases">
        <authorList>
            <person name="de Groot N.N."/>
        </authorList>
    </citation>
    <scope>NUCLEOTIDE SEQUENCE [LARGE SCALE GENOMIC DNA]</scope>
    <source>
        <strain evidence="1 2">AB35.6</strain>
    </source>
</reference>
<proteinExistence type="predicted"/>
<dbReference type="Proteomes" id="UP000182409">
    <property type="component" value="Unassembled WGS sequence"/>
</dbReference>
<organism evidence="1 2">
    <name type="scientific">Terriglobus roseus</name>
    <dbReference type="NCBI Taxonomy" id="392734"/>
    <lineage>
        <taxon>Bacteria</taxon>
        <taxon>Pseudomonadati</taxon>
        <taxon>Acidobacteriota</taxon>
        <taxon>Terriglobia</taxon>
        <taxon>Terriglobales</taxon>
        <taxon>Acidobacteriaceae</taxon>
        <taxon>Terriglobus</taxon>
    </lineage>
</organism>
<sequence length="249" mass="28600">MKWDYRHHLLLQIEMLRGDVSHEELSERLGETAERCLARYLAGKQPIYEKDLILIAKAVDVAPQMLAEAWASSLGLRVSSTDGVGQMYRRAYDRWRHHSRICGVPSSPSPMAIIRAKYAHRLPRKIPSLWCGSHFLNRSRKDTLANRARFARAYKMLLESVHDRKSHREIGARHGISGERARQLMVDAAYTWARSEKIDLSDRSVGFKKEGALIRNLYAALRFFARQEFNALAAEDSLRGMLPNRDKSL</sequence>
<protein>
    <submittedName>
        <fullName evidence="1">Uncharacterized protein</fullName>
    </submittedName>
</protein>
<dbReference type="EMBL" id="FNSD01000001">
    <property type="protein sequence ID" value="SEB44433.1"/>
    <property type="molecule type" value="Genomic_DNA"/>
</dbReference>
<evidence type="ECO:0000313" key="1">
    <source>
        <dbReference type="EMBL" id="SEB44433.1"/>
    </source>
</evidence>
<dbReference type="AlphaFoldDB" id="A0A1H4JDR7"/>
<name>A0A1H4JDR7_9BACT</name>
<accession>A0A1H4JDR7</accession>
<dbReference type="RefSeq" id="WP_074652241.1">
    <property type="nucleotide sequence ID" value="NZ_FNSD01000001.1"/>
</dbReference>
<gene>
    <name evidence="1" type="ORF">SAMN05443244_0552</name>
</gene>
<evidence type="ECO:0000313" key="2">
    <source>
        <dbReference type="Proteomes" id="UP000182409"/>
    </source>
</evidence>
<dbReference type="OrthoDB" id="115885at2"/>